<feature type="compositionally biased region" description="Basic and acidic residues" evidence="1">
    <location>
        <begin position="36"/>
        <end position="47"/>
    </location>
</feature>
<gene>
    <name evidence="2" type="ORF">EKG36_05960</name>
</gene>
<feature type="region of interest" description="Disordered" evidence="1">
    <location>
        <begin position="32"/>
        <end position="62"/>
    </location>
</feature>
<name>A0A431V6U5_9GAMM</name>
<evidence type="ECO:0000313" key="2">
    <source>
        <dbReference type="EMBL" id="RTR05634.1"/>
    </source>
</evidence>
<dbReference type="RefSeq" id="WP_126482018.1">
    <property type="nucleotide sequence ID" value="NZ_RXNS01000004.1"/>
</dbReference>
<accession>A0A431V6U5</accession>
<proteinExistence type="predicted"/>
<reference evidence="2 3" key="1">
    <citation type="submission" date="2018-12" db="EMBL/GenBank/DDBJ databases">
        <authorList>
            <person name="Yu L."/>
        </authorList>
    </citation>
    <scope>NUCLEOTIDE SEQUENCE [LARGE SCALE GENOMIC DNA]</scope>
    <source>
        <strain evidence="2 3">11S</strain>
    </source>
</reference>
<keyword evidence="3" id="KW-1185">Reference proteome</keyword>
<comment type="caution">
    <text evidence="2">The sequence shown here is derived from an EMBL/GenBank/DDBJ whole genome shotgun (WGS) entry which is preliminary data.</text>
</comment>
<dbReference type="EMBL" id="RXNS01000004">
    <property type="protein sequence ID" value="RTR05634.1"/>
    <property type="molecule type" value="Genomic_DNA"/>
</dbReference>
<organism evidence="2 3">
    <name type="scientific">Halomonas nitroreducens</name>
    <dbReference type="NCBI Taxonomy" id="447425"/>
    <lineage>
        <taxon>Bacteria</taxon>
        <taxon>Pseudomonadati</taxon>
        <taxon>Pseudomonadota</taxon>
        <taxon>Gammaproteobacteria</taxon>
        <taxon>Oceanospirillales</taxon>
        <taxon>Halomonadaceae</taxon>
        <taxon>Halomonas</taxon>
    </lineage>
</organism>
<evidence type="ECO:0000313" key="3">
    <source>
        <dbReference type="Proteomes" id="UP000267400"/>
    </source>
</evidence>
<sequence>MTLLDVGHREPVVTVVRSSDHSVRTTATSICMTSSDRGDPQVQHAKDSGNWASIKHRSPLAT</sequence>
<protein>
    <submittedName>
        <fullName evidence="2">Uncharacterized protein</fullName>
    </submittedName>
</protein>
<evidence type="ECO:0000256" key="1">
    <source>
        <dbReference type="SAM" id="MobiDB-lite"/>
    </source>
</evidence>
<dbReference type="AlphaFoldDB" id="A0A431V6U5"/>
<dbReference type="Proteomes" id="UP000267400">
    <property type="component" value="Unassembled WGS sequence"/>
</dbReference>